<dbReference type="Gene3D" id="1.10.510.10">
    <property type="entry name" value="Transferase(Phosphotransferase) domain 1"/>
    <property type="match status" value="1"/>
</dbReference>
<dbReference type="SUPFAM" id="SSF51445">
    <property type="entry name" value="(Trans)glycosidases"/>
    <property type="match status" value="2"/>
</dbReference>
<evidence type="ECO:0000256" key="6">
    <source>
        <dbReference type="ARBA" id="ARBA00022737"/>
    </source>
</evidence>
<dbReference type="InterPro" id="IPR013520">
    <property type="entry name" value="Ribonucl_H"/>
</dbReference>
<dbReference type="InterPro" id="IPR003591">
    <property type="entry name" value="Leu-rich_rpt_typical-subtyp"/>
</dbReference>
<evidence type="ECO:0000259" key="16">
    <source>
        <dbReference type="PROSITE" id="PS50011"/>
    </source>
</evidence>
<keyword evidence="17" id="KW-0418">Kinase</keyword>
<dbReference type="CDD" id="cd13999">
    <property type="entry name" value="STKc_MAP3K-like"/>
    <property type="match status" value="1"/>
</dbReference>
<dbReference type="Gene3D" id="3.80.10.10">
    <property type="entry name" value="Ribonuclease Inhibitor"/>
    <property type="match status" value="6"/>
</dbReference>
<feature type="binding site" evidence="13">
    <location>
        <position position="2752"/>
    </location>
    <ligand>
        <name>ATP</name>
        <dbReference type="ChEBI" id="CHEBI:30616"/>
    </ligand>
</feature>
<dbReference type="SUPFAM" id="SSF52058">
    <property type="entry name" value="L domain-like"/>
    <property type="match status" value="1"/>
</dbReference>
<dbReference type="PROSITE" id="PS50011">
    <property type="entry name" value="PROTEIN_KINASE_DOM"/>
    <property type="match status" value="1"/>
</dbReference>
<feature type="region of interest" description="Disordered" evidence="14">
    <location>
        <begin position="1"/>
        <end position="43"/>
    </location>
</feature>
<dbReference type="InterPro" id="IPR025875">
    <property type="entry name" value="Leu-rich_rpt_4"/>
</dbReference>
<evidence type="ECO:0000256" key="12">
    <source>
        <dbReference type="ARBA" id="ARBA00023295"/>
    </source>
</evidence>
<evidence type="ECO:0000256" key="14">
    <source>
        <dbReference type="SAM" id="MobiDB-lite"/>
    </source>
</evidence>
<comment type="subcellular location">
    <subcellularLocation>
        <location evidence="1">Nucleus</location>
    </subcellularLocation>
</comment>
<dbReference type="GO" id="GO:0010629">
    <property type="term" value="P:negative regulation of gene expression"/>
    <property type="evidence" value="ECO:0007669"/>
    <property type="project" value="UniProtKB-ARBA"/>
</dbReference>
<dbReference type="PROSITE" id="PS51450">
    <property type="entry name" value="LRR"/>
    <property type="match status" value="3"/>
</dbReference>
<dbReference type="InterPro" id="IPR001611">
    <property type="entry name" value="Leu-rich_rpt"/>
</dbReference>
<dbReference type="SMART" id="SM00219">
    <property type="entry name" value="TyrKc"/>
    <property type="match status" value="1"/>
</dbReference>
<dbReference type="Gene3D" id="3.20.20.80">
    <property type="entry name" value="Glycosidases"/>
    <property type="match status" value="2"/>
</dbReference>
<dbReference type="Pfam" id="PF07714">
    <property type="entry name" value="PK_Tyr_Ser-Thr"/>
    <property type="match status" value="1"/>
</dbReference>
<keyword evidence="18" id="KW-1185">Reference proteome</keyword>
<gene>
    <name evidence="17" type="ORF">PROFUN_08111</name>
</gene>
<protein>
    <submittedName>
        <fullName evidence="17">Putative leucine-rich repeat receptor-like protein kinase</fullName>
    </submittedName>
</protein>
<accession>A0A2P6NKD9</accession>
<comment type="caution">
    <text evidence="17">The sequence shown here is derived from an EMBL/GenBank/DDBJ whole genome shotgun (WGS) entry which is preliminary data.</text>
</comment>
<dbReference type="InterPro" id="IPR036397">
    <property type="entry name" value="RNaseH_sf"/>
</dbReference>
<dbReference type="GO" id="GO:0004713">
    <property type="term" value="F:protein tyrosine kinase activity"/>
    <property type="evidence" value="ECO:0007669"/>
    <property type="project" value="InterPro"/>
</dbReference>
<keyword evidence="7 13" id="KW-0547">Nucleotide-binding</keyword>
<dbReference type="Pfam" id="PF00150">
    <property type="entry name" value="Cellulase"/>
    <property type="match status" value="1"/>
</dbReference>
<dbReference type="GO" id="GO:0000272">
    <property type="term" value="P:polysaccharide catabolic process"/>
    <property type="evidence" value="ECO:0007669"/>
    <property type="project" value="InterPro"/>
</dbReference>
<sequence>MGKKKQYNQKRKKEEESVEEGEIHESKRSKTDESAESSDQSTRADWSIFGKQAVPSIELQLANLQKGRERDFIMMKDIQDLILWTIGDGINPPWVFIKNKPLIKKLVMVTLEGLDTYSLAAHPNSTPFLSELPKTLTRCGGTRFHVTPALMTLLGRSSTKSRKRREREQQKANETQSTTSNMNQDVDDESMAQALTGQKIYKVENEGRTEPPKPAAEEYILSLKEMEDHKYPGVNRLRKSGNCSAPEQSQMRKGSVAGYEVSITIAAEPEEEWKRIGEGCDTETPIPEGCHLIALDCEMVVTSVGLELARVSLVNANLEIMLDSYVKPRHPVTDYVTRYSGIDEETLKDVTTTLEDVQESILQLVHPNTILVGHSLENDMRALRMIHDRIIDTALLYPLSRGTKSSLKALSGRLLKKTIQTGSHDSVVDAACTMELAQLKIEKGPNFGGESEGQSILEHLKKVKSVMIGSSWLLKNYLAGSADGIAIETDREAIQKTISSLKSVDKVFHFTQFPTLGNYLRTRADTCEEPEEGVFQKMTSEMDEGVKMIYEACPKNTLFIVATGQGNISLFNNLRNDSKQRKRRHVNPPWFYVKRAKIEGPTLDALPRDVLGVICGWLILKRSIKDRFRHMIPLMVANSTLYEKIQPYYVRIKFSRVSCRNQHDVNHSLFHSFRASLIQVLHLGQPPCIHTILDDRVSSGSVYQFPKDIALSCPKLRELHVYGKFANKMVLSGCQGLQLDTLHIEFDYWKSEDTWIIAGLITTSLKSLSLKSYTWRRSMFDFDLLLETASRCDQLEELHDSHSAIFAMYSLRNDVRWPKLKKYIYPGFGKRQSIQEFHQKHPTIQHDAEDGPHTTEESVYDDVRDGDHLPGMKVKTMCIGHWGGTKTAEFFPQLEHLTKIVFRHRRHLIRNDGRDHKDIFHLLADLIPLWTQKYPTLVKICHNLLDDKVDYEKIVFYIPFRTVKFDGETLREEEYNSCHMLQTSFSFAFQKKTLLNHFPRCRLTSDPPSVVNRRLVTVSQIRATFDNTCLSNRLSSVIKRSTGSPIRGVNLGSWFLAEYSMVPHLWDNNGCDPKVSVGQYLLERCLSNQSQAILNATLEQHWSTWINETDFIAISAQGMNTVRIPIGWWSIYDTVGGVGSQYPNYTKGALKYLDKAFAWGSKYGIAIMIDLHALPGSQNGQEGSAPTTNDGSYSWYTDPNRAKSTEATVAYAARYNTSSAFLAISAMNEPGGLIYPDVLRSYYSTTFTQMRVTHPTVQFVISPAYMQNGTETLWMNIFVSFRLVYVDMHFSQCGGAVSLSDDERIQNVYNQQANIINSFNSASNKDLFIGMWTNCGVSKNKMWELTKAQLQVFGKAKAGWTFWSWKSNDPTTSMMYGLSQGWFPPGFTGIPTCVTSGSGISSIYSSPWTSASLSTAAPPITSTTVQYEPVTSCGQSRLQSVRNSSTPVRAASLDGWLVLDSRVTPSLWTSYGCSTTQYPGTYLLQQCLGSNGYAVMQKHWATVVDRSDFEKMARSGLNAVFIPVDWWSIYDQQDPPGNTCPTISTGNFPVGSLHYLDLAFYWASQWELGVILDMRNWPTASVTSDCMSSSMELFLARYSDHPNFLGIDMVSSTGSLSIRNTYAKMRQYSTTAWIIYGLPVGQPINATYLDASLPLNATDVMLGYKSIPCQSTRAYTDDDKINDISGRLRDMLLAYRSSTTRPIVIDAWNGCGVSISRYYEVIQAQLPVVALATGGWVFSGWVYTQDPRINLQSVYDYGLLTPSQTNVTLCDVIATNVSLNGCLDCDALTDLYEMTGGPLWTHSMGWSLPIYNSSQYCNFTNIICDKSGRVQMLQFVSNNLIGSIPDSMGKLAHLDTLIISHHLQLSGSIPSTLSSLSQLTTLDLSFNGLSGPLPGNFGSRVKSLYLNDNFLTGGTIPSSLSALEELSEIDLQNNLLSGRIPYFNSKRLTSISLSQNQLVGEFPALLYCKSLQYVNLGQNLFSADFPDLSRCTNLQSIILSFNSFASGSRDSHMSPDSLQDALPDWLGDLTYPSRLALDNNQFNGSIPDSLGNLRYLSYLHMQSNRLTGTIPDVLNASSTTIIDVDLSVNQLSGALPPSLYSLTAIQLFSIHSNLLSGNFTGFSNASNLLLLDVRDNQFSGDFPVISNSPALSTLLAAKNRFTRSDWSWLRYVPNLQVLDLSDNQFAGTVPQLTNMRTISRIILRNNRFSGDFPLCTSFQLYYVDISFNAFTGSLASIFTNGASLQTVLFNDNLFTSSIPPQISVCTYLQILDGTNSGIYGQIPSFLGSLENLQTLRLGGNQISGSIPLMDKLVRLQELDLSGNRLVSNLTQLYNLPSLTTLNMSNNPLQSVVDGSVAKMTSLRTIDMSNCRLRGDLPDKFWNLRSLQQVILRENSLTGSILSIASDPLVIDLGGNSFHGSLMWLSRLSSAKRIDLSGNSFDGGLPDLPRLIQNLNLAGNNLSGSIPSIIGMTALSTVDLSHNSFSGVVPNLPASLQSLDLSHNRLQDVSMLSPLSNVSLCDMRDNLFECPVAEWSRRQCGGTCIVSDTTTKGEFRMRMIGSLSTFNESLYLSSIADVLNITESRIHIISIKEGSVVVDASVDPTFEGSSEGSAPRVVQMLGQPSIQQSFADRGFQILNYSQFIPVDTLTQSSIGSAAPAAPSSNNLPIIIGVVVGGTVLVLVLLSVIIALAFRKRFITNILHQTIDLTDVDLGAAKTSIIDYHGITDMKEIGSGAFGIVFKAAWRELSVAVKQIKSEHVSKEQVESFLLEVAILQNLRPHPNLVMFIGMTIPPQPLTMITEFCDGGSLYDYIRKNKVDFDLKMKWINGIALGMLHLHKENVVHRDLAVRNILLTKYLEPKVSDFGMSRVTEAAENEGAHIAVLTRVNRTATNIGPIKWMSPEALTERNYSAKSDVWSFGVVIWEIVTESDPFPGISPVEVAVAVVSQGRRLDIPDTDPQLQTLMRICWSDLPQDRPNFAQIVRALNPSTDEVEDMKKEEEPKVEISSAHLSGIVYGPLTPE</sequence>
<dbReference type="SUPFAM" id="SSF53098">
    <property type="entry name" value="Ribonuclease H-like"/>
    <property type="match status" value="1"/>
</dbReference>
<evidence type="ECO:0000256" key="9">
    <source>
        <dbReference type="ARBA" id="ARBA00022839"/>
    </source>
</evidence>
<dbReference type="SUPFAM" id="SSF52047">
    <property type="entry name" value="RNI-like"/>
    <property type="match status" value="2"/>
</dbReference>
<evidence type="ECO:0000256" key="3">
    <source>
        <dbReference type="ARBA" id="ARBA00006357"/>
    </source>
</evidence>
<feature type="compositionally biased region" description="Basic residues" evidence="14">
    <location>
        <begin position="1"/>
        <end position="11"/>
    </location>
</feature>
<dbReference type="InParanoid" id="A0A2P6NKD9"/>
<dbReference type="GO" id="GO:0004527">
    <property type="term" value="F:exonuclease activity"/>
    <property type="evidence" value="ECO:0007669"/>
    <property type="project" value="UniProtKB-KW"/>
</dbReference>
<name>A0A2P6NKD9_9EUKA</name>
<dbReference type="InterPro" id="IPR012337">
    <property type="entry name" value="RNaseH-like_sf"/>
</dbReference>
<dbReference type="FunFam" id="3.30.420.10:FF:000031">
    <property type="entry name" value="RNA exonuclease 1"/>
    <property type="match status" value="1"/>
</dbReference>
<keyword evidence="10 13" id="KW-0067">ATP-binding</keyword>
<keyword evidence="15" id="KW-0472">Membrane</keyword>
<dbReference type="Pfam" id="PF00929">
    <property type="entry name" value="RNase_T"/>
    <property type="match status" value="1"/>
</dbReference>
<dbReference type="PROSITE" id="PS00109">
    <property type="entry name" value="PROTEIN_KINASE_TYR"/>
    <property type="match status" value="1"/>
</dbReference>
<proteinExistence type="inferred from homology"/>
<dbReference type="GO" id="GO:0004553">
    <property type="term" value="F:hydrolase activity, hydrolyzing O-glycosyl compounds"/>
    <property type="evidence" value="ECO:0007669"/>
    <property type="project" value="InterPro"/>
</dbReference>
<keyword evidence="4" id="KW-0433">Leucine-rich repeat</keyword>
<evidence type="ECO:0000313" key="17">
    <source>
        <dbReference type="EMBL" id="PRP84431.1"/>
    </source>
</evidence>
<dbReference type="InterPro" id="IPR017441">
    <property type="entry name" value="Protein_kinase_ATP_BS"/>
</dbReference>
<reference evidence="17 18" key="1">
    <citation type="journal article" date="2018" name="Genome Biol. Evol.">
        <title>Multiple Roots of Fruiting Body Formation in Amoebozoa.</title>
        <authorList>
            <person name="Hillmann F."/>
            <person name="Forbes G."/>
            <person name="Novohradska S."/>
            <person name="Ferling I."/>
            <person name="Riege K."/>
            <person name="Groth M."/>
            <person name="Westermann M."/>
            <person name="Marz M."/>
            <person name="Spaller T."/>
            <person name="Winckler T."/>
            <person name="Schaap P."/>
            <person name="Glockner G."/>
        </authorList>
    </citation>
    <scope>NUCLEOTIDE SEQUENCE [LARGE SCALE GENOMIC DNA]</scope>
    <source>
        <strain evidence="17 18">Jena</strain>
    </source>
</reference>
<feature type="compositionally biased region" description="Basic and acidic residues" evidence="14">
    <location>
        <begin position="21"/>
        <end position="33"/>
    </location>
</feature>
<dbReference type="PANTHER" id="PTHR48056:SF81">
    <property type="entry name" value="RECEPTOR PROTEIN-TYROSINE KINASE CEPR1"/>
    <property type="match status" value="1"/>
</dbReference>
<dbReference type="EMBL" id="MDYQ01000063">
    <property type="protein sequence ID" value="PRP84431.1"/>
    <property type="molecule type" value="Genomic_DNA"/>
</dbReference>
<evidence type="ECO:0000256" key="11">
    <source>
        <dbReference type="ARBA" id="ARBA00023242"/>
    </source>
</evidence>
<dbReference type="InterPro" id="IPR001245">
    <property type="entry name" value="Ser-Thr/Tyr_kinase_cat_dom"/>
</dbReference>
<comment type="similarity">
    <text evidence="2">Belongs to the glycosyl hydrolase 5 (cellulase A) family.</text>
</comment>
<dbReference type="GO" id="GO:0005634">
    <property type="term" value="C:nucleus"/>
    <property type="evidence" value="ECO:0007669"/>
    <property type="project" value="UniProtKB-SubCell"/>
</dbReference>
<keyword evidence="17" id="KW-0808">Transferase</keyword>
<evidence type="ECO:0000256" key="2">
    <source>
        <dbReference type="ARBA" id="ARBA00005641"/>
    </source>
</evidence>
<evidence type="ECO:0000256" key="5">
    <source>
        <dbReference type="ARBA" id="ARBA00022722"/>
    </source>
</evidence>
<dbReference type="SMART" id="SM00365">
    <property type="entry name" value="LRR_SD22"/>
    <property type="match status" value="6"/>
</dbReference>
<dbReference type="SMART" id="SM00479">
    <property type="entry name" value="EXOIII"/>
    <property type="match status" value="1"/>
</dbReference>
<dbReference type="Pfam" id="PF13855">
    <property type="entry name" value="LRR_8"/>
    <property type="match status" value="1"/>
</dbReference>
<keyword evidence="5" id="KW-0540">Nuclease</keyword>
<feature type="compositionally biased region" description="Polar residues" evidence="14">
    <location>
        <begin position="172"/>
        <end position="184"/>
    </location>
</feature>
<dbReference type="GO" id="GO:0003676">
    <property type="term" value="F:nucleic acid binding"/>
    <property type="evidence" value="ECO:0007669"/>
    <property type="project" value="InterPro"/>
</dbReference>
<dbReference type="SMART" id="SM00369">
    <property type="entry name" value="LRR_TYP"/>
    <property type="match status" value="6"/>
</dbReference>
<dbReference type="Pfam" id="PF12799">
    <property type="entry name" value="LRR_4"/>
    <property type="match status" value="1"/>
</dbReference>
<keyword evidence="17" id="KW-0675">Receptor</keyword>
<dbReference type="Gene3D" id="3.30.420.10">
    <property type="entry name" value="Ribonuclease H-like superfamily/Ribonuclease H"/>
    <property type="match status" value="1"/>
</dbReference>
<evidence type="ECO:0000256" key="13">
    <source>
        <dbReference type="PROSITE-ProRule" id="PRU10141"/>
    </source>
</evidence>
<dbReference type="InterPro" id="IPR032675">
    <property type="entry name" value="LRR_dom_sf"/>
</dbReference>
<evidence type="ECO:0000256" key="1">
    <source>
        <dbReference type="ARBA" id="ARBA00004123"/>
    </source>
</evidence>
<dbReference type="OrthoDB" id="17945at2759"/>
<evidence type="ECO:0000256" key="4">
    <source>
        <dbReference type="ARBA" id="ARBA00022614"/>
    </source>
</evidence>
<dbReference type="CDD" id="cd06145">
    <property type="entry name" value="REX1_like"/>
    <property type="match status" value="1"/>
</dbReference>
<dbReference type="InterPro" id="IPR008266">
    <property type="entry name" value="Tyr_kinase_AS"/>
</dbReference>
<feature type="domain" description="Protein kinase" evidence="16">
    <location>
        <begin position="2725"/>
        <end position="2989"/>
    </location>
</feature>
<feature type="transmembrane region" description="Helical" evidence="15">
    <location>
        <begin position="2668"/>
        <end position="2692"/>
    </location>
</feature>
<dbReference type="InterPro" id="IPR000719">
    <property type="entry name" value="Prot_kinase_dom"/>
</dbReference>
<dbReference type="InterPro" id="IPR050647">
    <property type="entry name" value="Plant_LRR-RLKs"/>
</dbReference>
<feature type="region of interest" description="Disordered" evidence="14">
    <location>
        <begin position="155"/>
        <end position="186"/>
    </location>
</feature>
<keyword evidence="6" id="KW-0677">Repeat</keyword>
<dbReference type="SUPFAM" id="SSF56112">
    <property type="entry name" value="Protein kinase-like (PK-like)"/>
    <property type="match status" value="1"/>
</dbReference>
<evidence type="ECO:0000256" key="7">
    <source>
        <dbReference type="ARBA" id="ARBA00022741"/>
    </source>
</evidence>
<evidence type="ECO:0000313" key="18">
    <source>
        <dbReference type="Proteomes" id="UP000241769"/>
    </source>
</evidence>
<dbReference type="SMART" id="SM00364">
    <property type="entry name" value="LRR_BAC"/>
    <property type="match status" value="4"/>
</dbReference>
<dbReference type="PRINTS" id="PR00109">
    <property type="entry name" value="TYRKINASE"/>
</dbReference>
<keyword evidence="15" id="KW-1133">Transmembrane helix</keyword>
<evidence type="ECO:0000256" key="10">
    <source>
        <dbReference type="ARBA" id="ARBA00022840"/>
    </source>
</evidence>
<keyword evidence="8" id="KW-0378">Hydrolase</keyword>
<keyword evidence="9" id="KW-0269">Exonuclease</keyword>
<dbReference type="FunFam" id="3.80.10.10:FF:000383">
    <property type="entry name" value="Leucine-rich repeat receptor protein kinase EMS1"/>
    <property type="match status" value="1"/>
</dbReference>
<dbReference type="PANTHER" id="PTHR48056">
    <property type="entry name" value="LRR RECEPTOR-LIKE SERINE/THREONINE-PROTEIN KINASE-RELATED"/>
    <property type="match status" value="1"/>
</dbReference>
<dbReference type="InterPro" id="IPR011009">
    <property type="entry name" value="Kinase-like_dom_sf"/>
</dbReference>
<evidence type="ECO:0000256" key="15">
    <source>
        <dbReference type="SAM" id="Phobius"/>
    </source>
</evidence>
<keyword evidence="12" id="KW-0326">Glycosidase</keyword>
<organism evidence="17 18">
    <name type="scientific">Planoprotostelium fungivorum</name>
    <dbReference type="NCBI Taxonomy" id="1890364"/>
    <lineage>
        <taxon>Eukaryota</taxon>
        <taxon>Amoebozoa</taxon>
        <taxon>Evosea</taxon>
        <taxon>Variosea</taxon>
        <taxon>Cavosteliida</taxon>
        <taxon>Cavosteliaceae</taxon>
        <taxon>Planoprotostelium</taxon>
    </lineage>
</organism>
<dbReference type="InterPro" id="IPR017853">
    <property type="entry name" value="GH"/>
</dbReference>
<dbReference type="Pfam" id="PF00560">
    <property type="entry name" value="LRR_1"/>
    <property type="match status" value="2"/>
</dbReference>
<comment type="similarity">
    <text evidence="3">Belongs to the REXO1/REXO3 family.</text>
</comment>
<keyword evidence="11" id="KW-0539">Nucleus</keyword>
<dbReference type="Proteomes" id="UP000241769">
    <property type="component" value="Unassembled WGS sequence"/>
</dbReference>
<evidence type="ECO:0000256" key="8">
    <source>
        <dbReference type="ARBA" id="ARBA00022801"/>
    </source>
</evidence>
<dbReference type="PROSITE" id="PS00107">
    <property type="entry name" value="PROTEIN_KINASE_ATP"/>
    <property type="match status" value="1"/>
</dbReference>
<dbReference type="InterPro" id="IPR020635">
    <property type="entry name" value="Tyr_kinase_cat_dom"/>
</dbReference>
<dbReference type="InterPro" id="IPR034922">
    <property type="entry name" value="REX1-like_exo"/>
</dbReference>
<keyword evidence="15" id="KW-0812">Transmembrane</keyword>
<dbReference type="InterPro" id="IPR001547">
    <property type="entry name" value="Glyco_hydro_5"/>
</dbReference>
<dbReference type="GO" id="GO:0005524">
    <property type="term" value="F:ATP binding"/>
    <property type="evidence" value="ECO:0007669"/>
    <property type="project" value="UniProtKB-UniRule"/>
</dbReference>